<reference evidence="2" key="2">
    <citation type="submission" date="2023-04" db="EMBL/GenBank/DDBJ databases">
        <authorList>
            <person name="Bruccoleri R.E."/>
            <person name="Oakeley E.J."/>
            <person name="Faust A.-M."/>
            <person name="Dessus-Babus S."/>
            <person name="Altorfer M."/>
            <person name="Burckhardt D."/>
            <person name="Oertli M."/>
            <person name="Naumann U."/>
            <person name="Petersen F."/>
            <person name="Wong J."/>
        </authorList>
    </citation>
    <scope>NUCLEOTIDE SEQUENCE</scope>
    <source>
        <strain evidence="2">GSM-AAB239-AS_SAM_17_03QT</strain>
        <tissue evidence="2">Leaf</tissue>
    </source>
</reference>
<evidence type="ECO:0000256" key="1">
    <source>
        <dbReference type="SAM" id="MobiDB-lite"/>
    </source>
</evidence>
<feature type="region of interest" description="Disordered" evidence="1">
    <location>
        <begin position="56"/>
        <end position="83"/>
    </location>
</feature>
<gene>
    <name evidence="2" type="ORF">M6B38_257505</name>
</gene>
<accession>A0AAX6IH34</accession>
<proteinExistence type="predicted"/>
<name>A0AAX6IH34_IRIPA</name>
<dbReference type="Proteomes" id="UP001140949">
    <property type="component" value="Unassembled WGS sequence"/>
</dbReference>
<dbReference type="AlphaFoldDB" id="A0AAX6IH34"/>
<comment type="caution">
    <text evidence="2">The sequence shown here is derived from an EMBL/GenBank/DDBJ whole genome shotgun (WGS) entry which is preliminary data.</text>
</comment>
<evidence type="ECO:0000313" key="2">
    <source>
        <dbReference type="EMBL" id="KAJ6852137.1"/>
    </source>
</evidence>
<evidence type="ECO:0000313" key="3">
    <source>
        <dbReference type="Proteomes" id="UP001140949"/>
    </source>
</evidence>
<organism evidence="2 3">
    <name type="scientific">Iris pallida</name>
    <name type="common">Sweet iris</name>
    <dbReference type="NCBI Taxonomy" id="29817"/>
    <lineage>
        <taxon>Eukaryota</taxon>
        <taxon>Viridiplantae</taxon>
        <taxon>Streptophyta</taxon>
        <taxon>Embryophyta</taxon>
        <taxon>Tracheophyta</taxon>
        <taxon>Spermatophyta</taxon>
        <taxon>Magnoliopsida</taxon>
        <taxon>Liliopsida</taxon>
        <taxon>Asparagales</taxon>
        <taxon>Iridaceae</taxon>
        <taxon>Iridoideae</taxon>
        <taxon>Irideae</taxon>
        <taxon>Iris</taxon>
    </lineage>
</organism>
<reference evidence="2" key="1">
    <citation type="journal article" date="2023" name="GigaByte">
        <title>Genome assembly of the bearded iris, Iris pallida Lam.</title>
        <authorList>
            <person name="Bruccoleri R.E."/>
            <person name="Oakeley E.J."/>
            <person name="Faust A.M.E."/>
            <person name="Altorfer M."/>
            <person name="Dessus-Babus S."/>
            <person name="Burckhardt D."/>
            <person name="Oertli M."/>
            <person name="Naumann U."/>
            <person name="Petersen F."/>
            <person name="Wong J."/>
        </authorList>
    </citation>
    <scope>NUCLEOTIDE SEQUENCE</scope>
    <source>
        <strain evidence="2">GSM-AAB239-AS_SAM_17_03QT</strain>
    </source>
</reference>
<dbReference type="EMBL" id="JANAVB010001918">
    <property type="protein sequence ID" value="KAJ6852137.1"/>
    <property type="molecule type" value="Genomic_DNA"/>
</dbReference>
<keyword evidence="3" id="KW-1185">Reference proteome</keyword>
<protein>
    <submittedName>
        <fullName evidence="2">Uncharacterized protein</fullName>
    </submittedName>
</protein>
<sequence>MIERLSIAEPPTNHRRSHRVVTGSTQIWSIWSSQSRRRTPPLRSVQQLEIGSILRPPCSDLAGPEPYTTAVPGHRPSSPPRRRAQVTVTPCNITPVLPRRGKYTDSTCTLYFLSYIHVPCSHIGHEIHTIALYIVHCL</sequence>